<dbReference type="InterPro" id="IPR001902">
    <property type="entry name" value="SLC26A/SulP_fam"/>
</dbReference>
<gene>
    <name evidence="14" type="ORF">BJY24_004539</name>
</gene>
<feature type="transmembrane region" description="Helical" evidence="12">
    <location>
        <begin position="126"/>
        <end position="147"/>
    </location>
</feature>
<evidence type="ECO:0000256" key="11">
    <source>
        <dbReference type="PIRSR" id="PIRSR601765-1"/>
    </source>
</evidence>
<keyword evidence="8 14" id="KW-0456">Lyase</keyword>
<comment type="function">
    <text evidence="9">Catalyzes the reversible hydration of carbon dioxide to form bicarbonate.</text>
</comment>
<dbReference type="GO" id="GO:0016020">
    <property type="term" value="C:membrane"/>
    <property type="evidence" value="ECO:0007669"/>
    <property type="project" value="UniProtKB-SubCell"/>
</dbReference>
<dbReference type="InterPro" id="IPR001765">
    <property type="entry name" value="Carbonic_anhydrase"/>
</dbReference>
<dbReference type="GO" id="GO:0015976">
    <property type="term" value="P:carbon utilization"/>
    <property type="evidence" value="ECO:0007669"/>
    <property type="project" value="InterPro"/>
</dbReference>
<name>A0A7W9PGF5_9NOCA</name>
<feature type="binding site" evidence="11">
    <location>
        <position position="627"/>
    </location>
    <ligand>
        <name>Zn(2+)</name>
        <dbReference type="ChEBI" id="CHEBI:29105"/>
    </ligand>
</feature>
<dbReference type="Pfam" id="PF00916">
    <property type="entry name" value="Sulfate_transp"/>
    <property type="match status" value="1"/>
</dbReference>
<dbReference type="InterPro" id="IPR036874">
    <property type="entry name" value="Carbonic_anhydrase_sf"/>
</dbReference>
<evidence type="ECO:0000313" key="15">
    <source>
        <dbReference type="Proteomes" id="UP000540412"/>
    </source>
</evidence>
<keyword evidence="6 12" id="KW-1133">Transmembrane helix</keyword>
<dbReference type="SUPFAM" id="SSF53056">
    <property type="entry name" value="beta-carbonic anhydrase, cab"/>
    <property type="match status" value="1"/>
</dbReference>
<dbReference type="Pfam" id="PF00484">
    <property type="entry name" value="Pro_CA"/>
    <property type="match status" value="1"/>
</dbReference>
<sequence>MSTDTDTTPRSAASPERPWSDRFTSITRHDLPASIVVFLVALPLSLGIAIASDAPIAAGLIAAAVGGIVVGFLGGSPLQVSGPAAGLTVVVAETISQFGWKTTCFITVAAGLLQIVFGLSRIARAALAIAPVVVHAMLAGIGVTIALQQVHVLLGGASHSSAFENIVELPSQLLNLHGDDFVIGLIVIGIIIAWRWVPDRIRLIPGPLVAVLVGTVLSLVLPGDPERIEIDGSLFDAIGLPGMPSGNWGALALAILTIALIASVESLLSAVAVDKLHSGKRTNFDRELMAQGAANMTSGMLGGLPVTGVIVRSSTNVAAGARSQASAILHGVWILVFSIALVGVVQQVPKSALAGLLIVVGIQLVKLAHIRMARRTGDLAVYAVTMACVVFLNLLEGVLIGLALAFVLLLWRVVKVSVQAAPVAGTERWIVSIDGTCTFLALPKLTKELAKVPTGSDVLVELTVDFLDHAAYESIHDWARQHENTGGTVEFVEIGTARMEHAVAGPPKRGRSRGLLDEVLGPWGERSENPVATGVAAYHRSHAHVVRPHLDELRDKQDPHSLFLTCADSRIVPNVITNSGPGDLFTVRNVGNIHPADGSDASAEAALAFAVDNLKVRNVVVCGHSSCGAMKAVLAGGSAGPGLDEWLAHAQPSLHSFRAGHPVRAAAAAAGYDETAQLSMVNVAFQLETLQSHPVVRRAVEERGLTVSGLFFDIATARVLEVTAEGIREVAEPSEITV</sequence>
<evidence type="ECO:0000313" key="14">
    <source>
        <dbReference type="EMBL" id="MBB5915627.1"/>
    </source>
</evidence>
<feature type="binding site" evidence="11">
    <location>
        <position position="568"/>
    </location>
    <ligand>
        <name>Zn(2+)</name>
        <dbReference type="ChEBI" id="CHEBI:29105"/>
    </ligand>
</feature>
<dbReference type="SMART" id="SM00947">
    <property type="entry name" value="Pro_CA"/>
    <property type="match status" value="1"/>
</dbReference>
<reference evidence="14 15" key="1">
    <citation type="submission" date="2020-08" db="EMBL/GenBank/DDBJ databases">
        <title>Sequencing the genomes of 1000 actinobacteria strains.</title>
        <authorList>
            <person name="Klenk H.-P."/>
        </authorList>
    </citation>
    <scope>NUCLEOTIDE SEQUENCE [LARGE SCALE GENOMIC DNA]</scope>
    <source>
        <strain evidence="14 15">DSM 43582</strain>
    </source>
</reference>
<comment type="catalytic activity">
    <reaction evidence="10">
        <text>hydrogencarbonate + H(+) = CO2 + H2O</text>
        <dbReference type="Rhea" id="RHEA:10748"/>
        <dbReference type="ChEBI" id="CHEBI:15377"/>
        <dbReference type="ChEBI" id="CHEBI:15378"/>
        <dbReference type="ChEBI" id="CHEBI:16526"/>
        <dbReference type="ChEBI" id="CHEBI:17544"/>
        <dbReference type="EC" id="4.2.1.1"/>
    </reaction>
</comment>
<keyword evidence="4 12" id="KW-0812">Transmembrane</keyword>
<feature type="transmembrane region" description="Helical" evidence="12">
    <location>
        <begin position="351"/>
        <end position="368"/>
    </location>
</feature>
<dbReference type="AlphaFoldDB" id="A0A7W9PGF5"/>
<keyword evidence="7 12" id="KW-0472">Membrane</keyword>
<proteinExistence type="inferred from homology"/>
<evidence type="ECO:0000256" key="12">
    <source>
        <dbReference type="SAM" id="Phobius"/>
    </source>
</evidence>
<evidence type="ECO:0000256" key="3">
    <source>
        <dbReference type="ARBA" id="ARBA00012925"/>
    </source>
</evidence>
<evidence type="ECO:0000256" key="5">
    <source>
        <dbReference type="ARBA" id="ARBA00022833"/>
    </source>
</evidence>
<comment type="similarity">
    <text evidence="2">Belongs to the beta-class carbonic anhydrase family.</text>
</comment>
<dbReference type="PANTHER" id="PTHR11814">
    <property type="entry name" value="SULFATE TRANSPORTER"/>
    <property type="match status" value="1"/>
</dbReference>
<keyword evidence="11" id="KW-0479">Metal-binding</keyword>
<evidence type="ECO:0000256" key="7">
    <source>
        <dbReference type="ARBA" id="ARBA00023136"/>
    </source>
</evidence>
<comment type="subcellular location">
    <subcellularLocation>
        <location evidence="1">Membrane</location>
        <topology evidence="1">Multi-pass membrane protein</topology>
    </subcellularLocation>
</comment>
<feature type="domain" description="SLC26A/SulP transporter" evidence="13">
    <location>
        <begin position="28"/>
        <end position="381"/>
    </location>
</feature>
<protein>
    <recommendedName>
        <fullName evidence="3">carbonic anhydrase</fullName>
        <ecNumber evidence="3">4.2.1.1</ecNumber>
    </recommendedName>
</protein>
<evidence type="ECO:0000256" key="9">
    <source>
        <dbReference type="ARBA" id="ARBA00024993"/>
    </source>
</evidence>
<dbReference type="Proteomes" id="UP000540412">
    <property type="component" value="Unassembled WGS sequence"/>
</dbReference>
<evidence type="ECO:0000256" key="2">
    <source>
        <dbReference type="ARBA" id="ARBA00006217"/>
    </source>
</evidence>
<evidence type="ECO:0000256" key="10">
    <source>
        <dbReference type="ARBA" id="ARBA00048348"/>
    </source>
</evidence>
<feature type="binding site" evidence="11">
    <location>
        <position position="566"/>
    </location>
    <ligand>
        <name>Zn(2+)</name>
        <dbReference type="ChEBI" id="CHEBI:29105"/>
    </ligand>
</feature>
<organism evidence="14 15">
    <name type="scientific">Nocardia transvalensis</name>
    <dbReference type="NCBI Taxonomy" id="37333"/>
    <lineage>
        <taxon>Bacteria</taxon>
        <taxon>Bacillati</taxon>
        <taxon>Actinomycetota</taxon>
        <taxon>Actinomycetes</taxon>
        <taxon>Mycobacteriales</taxon>
        <taxon>Nocardiaceae</taxon>
        <taxon>Nocardia</taxon>
    </lineage>
</organism>
<feature type="transmembrane region" description="Helical" evidence="12">
    <location>
        <begin position="31"/>
        <end position="51"/>
    </location>
</feature>
<evidence type="ECO:0000259" key="13">
    <source>
        <dbReference type="Pfam" id="PF00916"/>
    </source>
</evidence>
<evidence type="ECO:0000256" key="6">
    <source>
        <dbReference type="ARBA" id="ARBA00022989"/>
    </source>
</evidence>
<feature type="transmembrane region" description="Helical" evidence="12">
    <location>
        <begin position="58"/>
        <end position="78"/>
    </location>
</feature>
<dbReference type="GO" id="GO:0008270">
    <property type="term" value="F:zinc ion binding"/>
    <property type="evidence" value="ECO:0007669"/>
    <property type="project" value="InterPro"/>
</dbReference>
<feature type="transmembrane region" description="Helical" evidence="12">
    <location>
        <begin position="327"/>
        <end position="345"/>
    </location>
</feature>
<evidence type="ECO:0000256" key="1">
    <source>
        <dbReference type="ARBA" id="ARBA00004141"/>
    </source>
</evidence>
<feature type="binding site" evidence="11">
    <location>
        <position position="624"/>
    </location>
    <ligand>
        <name>Zn(2+)</name>
        <dbReference type="ChEBI" id="CHEBI:29105"/>
    </ligand>
</feature>
<dbReference type="Gene3D" id="3.40.1050.10">
    <property type="entry name" value="Carbonic anhydrase"/>
    <property type="match status" value="1"/>
</dbReference>
<dbReference type="GO" id="GO:0004089">
    <property type="term" value="F:carbonate dehydratase activity"/>
    <property type="evidence" value="ECO:0007669"/>
    <property type="project" value="UniProtKB-EC"/>
</dbReference>
<feature type="transmembrane region" description="Helical" evidence="12">
    <location>
        <begin position="250"/>
        <end position="273"/>
    </location>
</feature>
<dbReference type="InterPro" id="IPR015892">
    <property type="entry name" value="Carbonic_anhydrase_CS"/>
</dbReference>
<feature type="transmembrane region" description="Helical" evidence="12">
    <location>
        <begin position="380"/>
        <end position="411"/>
    </location>
</feature>
<evidence type="ECO:0000256" key="4">
    <source>
        <dbReference type="ARBA" id="ARBA00022692"/>
    </source>
</evidence>
<dbReference type="RefSeq" id="WP_040748993.1">
    <property type="nucleotide sequence ID" value="NZ_JACHIT010000002.1"/>
</dbReference>
<dbReference type="GO" id="GO:0055085">
    <property type="term" value="P:transmembrane transport"/>
    <property type="evidence" value="ECO:0007669"/>
    <property type="project" value="InterPro"/>
</dbReference>
<dbReference type="PROSITE" id="PS00704">
    <property type="entry name" value="PROK_CO2_ANHYDRASE_1"/>
    <property type="match status" value="1"/>
</dbReference>
<feature type="transmembrane region" description="Helical" evidence="12">
    <location>
        <begin position="181"/>
        <end position="197"/>
    </location>
</feature>
<feature type="transmembrane region" description="Helical" evidence="12">
    <location>
        <begin position="204"/>
        <end position="221"/>
    </location>
</feature>
<comment type="caution">
    <text evidence="14">The sequence shown here is derived from an EMBL/GenBank/DDBJ whole genome shotgun (WGS) entry which is preliminary data.</text>
</comment>
<accession>A0A7W9PGF5</accession>
<dbReference type="EC" id="4.2.1.1" evidence="3"/>
<keyword evidence="5 11" id="KW-0862">Zinc</keyword>
<feature type="transmembrane region" description="Helical" evidence="12">
    <location>
        <begin position="98"/>
        <end position="119"/>
    </location>
</feature>
<dbReference type="EMBL" id="JACHIT010000002">
    <property type="protein sequence ID" value="MBB5915627.1"/>
    <property type="molecule type" value="Genomic_DNA"/>
</dbReference>
<dbReference type="InterPro" id="IPR011547">
    <property type="entry name" value="SLC26A/SulP_dom"/>
</dbReference>
<keyword evidence="15" id="KW-1185">Reference proteome</keyword>
<comment type="cofactor">
    <cofactor evidence="11">
        <name>Zn(2+)</name>
        <dbReference type="ChEBI" id="CHEBI:29105"/>
    </cofactor>
    <text evidence="11">Binds 1 zinc ion per subunit.</text>
</comment>
<evidence type="ECO:0000256" key="8">
    <source>
        <dbReference type="ARBA" id="ARBA00023239"/>
    </source>
</evidence>